<dbReference type="PANTHER" id="PTHR35561:SF1">
    <property type="entry name" value="RNA 2',3'-CYCLIC PHOSPHODIESTERASE"/>
    <property type="match status" value="1"/>
</dbReference>
<comment type="function">
    <text evidence="2">Hydrolyzes RNA 2',3'-cyclic phosphodiester to an RNA 2'-phosphomonoester.</text>
</comment>
<dbReference type="NCBIfam" id="TIGR02258">
    <property type="entry name" value="2_5_ligase"/>
    <property type="match status" value="1"/>
</dbReference>
<evidence type="ECO:0000256" key="2">
    <source>
        <dbReference type="HAMAP-Rule" id="MF_01940"/>
    </source>
</evidence>
<dbReference type="RefSeq" id="WP_261494052.1">
    <property type="nucleotide sequence ID" value="NZ_JAOCQF010000001.1"/>
</dbReference>
<feature type="active site" description="Proton acceptor" evidence="2">
    <location>
        <position position="120"/>
    </location>
</feature>
<comment type="similarity">
    <text evidence="2">Belongs to the 2H phosphoesterase superfamily. ThpR family.</text>
</comment>
<keyword evidence="1 2" id="KW-0378">Hydrolase</keyword>
<name>A0ABT2NI78_9RHOB</name>
<dbReference type="EC" id="3.1.4.58" evidence="2"/>
<evidence type="ECO:0000313" key="3">
    <source>
        <dbReference type="EMBL" id="MCT8328627.1"/>
    </source>
</evidence>
<evidence type="ECO:0000313" key="4">
    <source>
        <dbReference type="Proteomes" id="UP001205601"/>
    </source>
</evidence>
<feature type="active site" description="Proton donor" evidence="2">
    <location>
        <position position="37"/>
    </location>
</feature>
<dbReference type="HAMAP" id="MF_01940">
    <property type="entry name" value="RNA_CPDase"/>
    <property type="match status" value="1"/>
</dbReference>
<dbReference type="Pfam" id="PF13563">
    <property type="entry name" value="2_5_RNA_ligase2"/>
    <property type="match status" value="1"/>
</dbReference>
<dbReference type="Proteomes" id="UP001205601">
    <property type="component" value="Unassembled WGS sequence"/>
</dbReference>
<dbReference type="InterPro" id="IPR009097">
    <property type="entry name" value="Cyclic_Pdiesterase"/>
</dbReference>
<reference evidence="4" key="1">
    <citation type="submission" date="2023-07" db="EMBL/GenBank/DDBJ databases">
        <title>Defluviimonas sediminis sp. nov., isolated from mangrove sediment.</title>
        <authorList>
            <person name="Liu L."/>
            <person name="Li J."/>
            <person name="Huang Y."/>
            <person name="Pan J."/>
            <person name="Li M."/>
        </authorList>
    </citation>
    <scope>NUCLEOTIDE SEQUENCE [LARGE SCALE GENOMIC DNA]</scope>
    <source>
        <strain evidence="4">FT324</strain>
    </source>
</reference>
<sequence length="187" mass="20295">MIRAFFALTLPDAVLDQIERLQAAIPFGRPLAPENLHLTLAFLGEMTPETLEAAHEAAETLAPAPFAVELRGLELMGRPSGGVIAAGVAEEPRLDALAKGLRSRLAGMRIQLPRERFRPHVTVLRLKPGDADEALVARILGRHAGFRAGPVPVTGLSLFRSWLGAGGARYEELARYPFVPMDGRDNF</sequence>
<organism evidence="3 4">
    <name type="scientific">Albidovulum sediminis</name>
    <dbReference type="NCBI Taxonomy" id="3066345"/>
    <lineage>
        <taxon>Bacteria</taxon>
        <taxon>Pseudomonadati</taxon>
        <taxon>Pseudomonadota</taxon>
        <taxon>Alphaproteobacteria</taxon>
        <taxon>Rhodobacterales</taxon>
        <taxon>Paracoccaceae</taxon>
        <taxon>Albidovulum</taxon>
    </lineage>
</organism>
<dbReference type="EMBL" id="JAOCQF010000001">
    <property type="protein sequence ID" value="MCT8328627.1"/>
    <property type="molecule type" value="Genomic_DNA"/>
</dbReference>
<comment type="catalytic activity">
    <reaction evidence="2">
        <text>a 3'-end 2',3'-cyclophospho-ribonucleotide-RNA + H2O = a 3'-end 2'-phospho-ribonucleotide-RNA + H(+)</text>
        <dbReference type="Rhea" id="RHEA:11828"/>
        <dbReference type="Rhea" id="RHEA-COMP:10464"/>
        <dbReference type="Rhea" id="RHEA-COMP:17353"/>
        <dbReference type="ChEBI" id="CHEBI:15377"/>
        <dbReference type="ChEBI" id="CHEBI:15378"/>
        <dbReference type="ChEBI" id="CHEBI:83064"/>
        <dbReference type="ChEBI" id="CHEBI:173113"/>
        <dbReference type="EC" id="3.1.4.58"/>
    </reaction>
</comment>
<dbReference type="InterPro" id="IPR004175">
    <property type="entry name" value="RNA_CPDase"/>
</dbReference>
<dbReference type="Gene3D" id="3.90.1140.10">
    <property type="entry name" value="Cyclic phosphodiesterase"/>
    <property type="match status" value="1"/>
</dbReference>
<accession>A0ABT2NI78</accession>
<evidence type="ECO:0000256" key="1">
    <source>
        <dbReference type="ARBA" id="ARBA00022801"/>
    </source>
</evidence>
<gene>
    <name evidence="3" type="primary">thpR</name>
    <name evidence="3" type="ORF">N5I32_03760</name>
</gene>
<feature type="short sequence motif" description="HXTX 1" evidence="2">
    <location>
        <begin position="37"/>
        <end position="40"/>
    </location>
</feature>
<dbReference type="PANTHER" id="PTHR35561">
    <property type="entry name" value="RNA 2',3'-CYCLIC PHOSPHODIESTERASE"/>
    <property type="match status" value="1"/>
</dbReference>
<comment type="caution">
    <text evidence="3">The sequence shown here is derived from an EMBL/GenBank/DDBJ whole genome shotgun (WGS) entry which is preliminary data.</text>
</comment>
<protein>
    <recommendedName>
        <fullName evidence="2">RNA 2',3'-cyclic phosphodiesterase</fullName>
        <shortName evidence="2">RNA 2',3'-CPDase</shortName>
        <ecNumber evidence="2">3.1.4.58</ecNumber>
    </recommendedName>
</protein>
<feature type="short sequence motif" description="HXTX 2" evidence="2">
    <location>
        <begin position="120"/>
        <end position="123"/>
    </location>
</feature>
<dbReference type="SUPFAM" id="SSF55144">
    <property type="entry name" value="LigT-like"/>
    <property type="match status" value="1"/>
</dbReference>
<keyword evidence="4" id="KW-1185">Reference proteome</keyword>
<proteinExistence type="inferred from homology"/>